<proteinExistence type="predicted"/>
<keyword evidence="2" id="KW-0732">Signal</keyword>
<dbReference type="Pfam" id="PF07209">
    <property type="entry name" value="DUF1415"/>
    <property type="match status" value="1"/>
</dbReference>
<reference evidence="3" key="1">
    <citation type="submission" date="2021-01" db="EMBL/GenBank/DDBJ databases">
        <authorList>
            <person name="Corre E."/>
            <person name="Pelletier E."/>
            <person name="Niang G."/>
            <person name="Scheremetjew M."/>
            <person name="Finn R."/>
            <person name="Kale V."/>
            <person name="Holt S."/>
            <person name="Cochrane G."/>
            <person name="Meng A."/>
            <person name="Brown T."/>
            <person name="Cohen L."/>
        </authorList>
    </citation>
    <scope>NUCLEOTIDE SEQUENCE</scope>
    <source>
        <strain evidence="3">MM31A-1</strain>
    </source>
</reference>
<feature type="signal peptide" evidence="2">
    <location>
        <begin position="1"/>
        <end position="19"/>
    </location>
</feature>
<sequence>MKFLLGITYIASCHTFATAFVTPSFRVSETSHGGVISSRSNVGGKKAAFITGTAIHSVAADADVDILNCPASNTPELLHAMWIQIAKGCKLSKGESSTVRYPIMSKRFTSDFLERLMGHLDVCKDVCDDFGVNTILTPYTEEKNGRTQVVGFTVKSYKDQSKVGTFSSKGEMEFAPDSFFGSDDDWDLLDEQIRLQAAEEEEEDDEEEGDPLPEIVDKVPDNDDKIIDITKAWVSKMMSDMGVCPFTSGAEMAGLPMGQVFYTVERTTTIEEIYARYWEEVVRVNSNNEKELSTTLMIAPEFLIDNVEMFENFSQSLTQPLESLNVEDLLQLVFFHPEWTFRDGGERSGMGSAANYARRSPWPMINILRTTQVRAAQKGIPTGLVYQQNEKTLTKIGTNSLEKMLRLRDWGEIADLKVDRKDMEALRVAQDLQSTGEVAEVDTSVMYDSTPAANKVDREQIDGGNILNVVLQAMEKRLTGGENGGVTQLSGAETSAAMMASDFLLEYLDEL</sequence>
<feature type="region of interest" description="Disordered" evidence="1">
    <location>
        <begin position="198"/>
        <end position="219"/>
    </location>
</feature>
<evidence type="ECO:0000256" key="2">
    <source>
        <dbReference type="SAM" id="SignalP"/>
    </source>
</evidence>
<protein>
    <submittedName>
        <fullName evidence="3">Uncharacterized protein</fullName>
    </submittedName>
</protein>
<feature type="chain" id="PRO_5030773937" evidence="2">
    <location>
        <begin position="20"/>
        <end position="511"/>
    </location>
</feature>
<evidence type="ECO:0000313" key="3">
    <source>
        <dbReference type="EMBL" id="CAE0476111.1"/>
    </source>
</evidence>
<dbReference type="EMBL" id="HBIO01027306">
    <property type="protein sequence ID" value="CAE0476111.1"/>
    <property type="molecule type" value="Transcribed_RNA"/>
</dbReference>
<feature type="compositionally biased region" description="Acidic residues" evidence="1">
    <location>
        <begin position="198"/>
        <end position="211"/>
    </location>
</feature>
<organism evidence="3">
    <name type="scientific">Chaetoceros debilis</name>
    <dbReference type="NCBI Taxonomy" id="122233"/>
    <lineage>
        <taxon>Eukaryota</taxon>
        <taxon>Sar</taxon>
        <taxon>Stramenopiles</taxon>
        <taxon>Ochrophyta</taxon>
        <taxon>Bacillariophyta</taxon>
        <taxon>Coscinodiscophyceae</taxon>
        <taxon>Chaetocerotophycidae</taxon>
        <taxon>Chaetocerotales</taxon>
        <taxon>Chaetocerotaceae</taxon>
        <taxon>Chaetoceros</taxon>
    </lineage>
</organism>
<accession>A0A7S3VEX4</accession>
<dbReference type="AlphaFoldDB" id="A0A7S3VEX4"/>
<evidence type="ECO:0000256" key="1">
    <source>
        <dbReference type="SAM" id="MobiDB-lite"/>
    </source>
</evidence>
<name>A0A7S3VEX4_9STRA</name>
<dbReference type="InterPro" id="IPR009858">
    <property type="entry name" value="DUF1415"/>
</dbReference>
<gene>
    <name evidence="3" type="ORF">CDEB00056_LOCUS20964</name>
</gene>